<evidence type="ECO:0000256" key="2">
    <source>
        <dbReference type="ARBA" id="ARBA00023002"/>
    </source>
</evidence>
<evidence type="ECO:0000256" key="3">
    <source>
        <dbReference type="SAM" id="Phobius"/>
    </source>
</evidence>
<dbReference type="EnsemblPlants" id="Pp3c12_23240V3.2">
    <property type="protein sequence ID" value="Pp3c12_23240V3.2"/>
    <property type="gene ID" value="Pp3c12_23240"/>
</dbReference>
<keyword evidence="3" id="KW-1133">Transmembrane helix</keyword>
<dbReference type="OMA" id="PWLNRSW"/>
<organism evidence="5">
    <name type="scientific">Physcomitrium patens</name>
    <name type="common">Spreading-leaved earth moss</name>
    <name type="synonym">Physcomitrella patens</name>
    <dbReference type="NCBI Taxonomy" id="3218"/>
    <lineage>
        <taxon>Eukaryota</taxon>
        <taxon>Viridiplantae</taxon>
        <taxon>Streptophyta</taxon>
        <taxon>Embryophyta</taxon>
        <taxon>Bryophyta</taxon>
        <taxon>Bryophytina</taxon>
        <taxon>Bryopsida</taxon>
        <taxon>Funariidae</taxon>
        <taxon>Funariales</taxon>
        <taxon>Funariaceae</taxon>
        <taxon>Physcomitrium</taxon>
    </lineage>
</organism>
<dbReference type="Pfam" id="PF01073">
    <property type="entry name" value="3Beta_HSD"/>
    <property type="match status" value="1"/>
</dbReference>
<feature type="domain" description="3-beta hydroxysteroid dehydrogenase/isomerase" evidence="4">
    <location>
        <begin position="16"/>
        <end position="293"/>
    </location>
</feature>
<dbReference type="eggNOG" id="KOG1430">
    <property type="taxonomic scope" value="Eukaryota"/>
</dbReference>
<feature type="transmembrane region" description="Helical" evidence="3">
    <location>
        <begin position="429"/>
        <end position="447"/>
    </location>
</feature>
<dbReference type="GeneID" id="112289943"/>
<dbReference type="PANTHER" id="PTHR43245">
    <property type="entry name" value="BIFUNCTIONAL POLYMYXIN RESISTANCE PROTEIN ARNA"/>
    <property type="match status" value="1"/>
</dbReference>
<dbReference type="Gramene" id="Pp3c12_23240V3.1">
    <property type="protein sequence ID" value="Pp3c12_23240V3.1"/>
    <property type="gene ID" value="Pp3c12_23240"/>
</dbReference>
<dbReference type="EnsemblPlants" id="Pp3c12_23240V3.1">
    <property type="protein sequence ID" value="Pp3c12_23240V3.1"/>
    <property type="gene ID" value="Pp3c12_23240"/>
</dbReference>
<dbReference type="PANTHER" id="PTHR43245:SF51">
    <property type="entry name" value="SHORT CHAIN DEHYDROGENASE_REDUCTASE FAMILY 42E, MEMBER 2"/>
    <property type="match status" value="1"/>
</dbReference>
<feature type="transmembrane region" description="Helical" evidence="3">
    <location>
        <begin position="459"/>
        <end position="476"/>
    </location>
</feature>
<dbReference type="InterPro" id="IPR028110">
    <property type="entry name" value="TMEM254"/>
</dbReference>
<evidence type="ECO:0000313" key="7">
    <source>
        <dbReference type="Proteomes" id="UP000006727"/>
    </source>
</evidence>
<evidence type="ECO:0000259" key="4">
    <source>
        <dbReference type="Pfam" id="PF01073"/>
    </source>
</evidence>
<name>A9STX1_PHYPA</name>
<dbReference type="OrthoDB" id="2735536at2759"/>
<dbReference type="STRING" id="3218.A9STX1"/>
<dbReference type="HOGENOM" id="CLU_007383_6_8_1"/>
<dbReference type="RefSeq" id="XP_024391471.1">
    <property type="nucleotide sequence ID" value="XM_024535703.2"/>
</dbReference>
<dbReference type="EMBL" id="ABEU02000012">
    <property type="protein sequence ID" value="PNR44263.1"/>
    <property type="molecule type" value="Genomic_DNA"/>
</dbReference>
<evidence type="ECO:0000313" key="6">
    <source>
        <dbReference type="EnsemblPlants" id="Pp3c12_23240V3.1"/>
    </source>
</evidence>
<protein>
    <recommendedName>
        <fullName evidence="4">3-beta hydroxysteroid dehydrogenase/isomerase domain-containing protein</fullName>
    </recommendedName>
</protein>
<dbReference type="Gene3D" id="3.40.50.720">
    <property type="entry name" value="NAD(P)-binding Rossmann-like Domain"/>
    <property type="match status" value="1"/>
</dbReference>
<feature type="transmembrane region" description="Helical" evidence="3">
    <location>
        <begin position="383"/>
        <end position="408"/>
    </location>
</feature>
<dbReference type="PaxDb" id="3218-PP1S118_123V6.1"/>
<proteinExistence type="inferred from homology"/>
<dbReference type="GO" id="GO:0006694">
    <property type="term" value="P:steroid biosynthetic process"/>
    <property type="evidence" value="ECO:0007669"/>
    <property type="project" value="InterPro"/>
</dbReference>
<dbReference type="Proteomes" id="UP000006727">
    <property type="component" value="Chromosome 12"/>
</dbReference>
<keyword evidence="7" id="KW-1185">Reference proteome</keyword>
<reference evidence="6" key="3">
    <citation type="submission" date="2020-12" db="UniProtKB">
        <authorList>
            <consortium name="EnsemblPlants"/>
        </authorList>
    </citation>
    <scope>IDENTIFICATION</scope>
</reference>
<reference evidence="5 7" key="2">
    <citation type="journal article" date="2018" name="Plant J.">
        <title>The Physcomitrella patens chromosome-scale assembly reveals moss genome structure and evolution.</title>
        <authorList>
            <person name="Lang D."/>
            <person name="Ullrich K.K."/>
            <person name="Murat F."/>
            <person name="Fuchs J."/>
            <person name="Jenkins J."/>
            <person name="Haas F.B."/>
            <person name="Piednoel M."/>
            <person name="Gundlach H."/>
            <person name="Van Bel M."/>
            <person name="Meyberg R."/>
            <person name="Vives C."/>
            <person name="Morata J."/>
            <person name="Symeonidi A."/>
            <person name="Hiss M."/>
            <person name="Muchero W."/>
            <person name="Kamisugi Y."/>
            <person name="Saleh O."/>
            <person name="Blanc G."/>
            <person name="Decker E.L."/>
            <person name="van Gessel N."/>
            <person name="Grimwood J."/>
            <person name="Hayes R.D."/>
            <person name="Graham S.W."/>
            <person name="Gunter L.E."/>
            <person name="McDaniel S.F."/>
            <person name="Hoernstein S.N.W."/>
            <person name="Larsson A."/>
            <person name="Li F.W."/>
            <person name="Perroud P.F."/>
            <person name="Phillips J."/>
            <person name="Ranjan P."/>
            <person name="Rokshar D.S."/>
            <person name="Rothfels C.J."/>
            <person name="Schneider L."/>
            <person name="Shu S."/>
            <person name="Stevenson D.W."/>
            <person name="Thummler F."/>
            <person name="Tillich M."/>
            <person name="Villarreal Aguilar J.C."/>
            <person name="Widiez T."/>
            <person name="Wong G.K."/>
            <person name="Wymore A."/>
            <person name="Zhang Y."/>
            <person name="Zimmer A.D."/>
            <person name="Quatrano R.S."/>
            <person name="Mayer K.F.X."/>
            <person name="Goodstein D."/>
            <person name="Casacuberta J.M."/>
            <person name="Vandepoele K."/>
            <person name="Reski R."/>
            <person name="Cuming A.C."/>
            <person name="Tuskan G.A."/>
            <person name="Maumus F."/>
            <person name="Salse J."/>
            <person name="Schmutz J."/>
            <person name="Rensing S.A."/>
        </authorList>
    </citation>
    <scope>NUCLEOTIDE SEQUENCE [LARGE SCALE GENOMIC DNA]</scope>
    <source>
        <strain evidence="6 7">cv. Gransden 2004</strain>
    </source>
</reference>
<dbReference type="InterPro" id="IPR036291">
    <property type="entry name" value="NAD(P)-bd_dom_sf"/>
</dbReference>
<dbReference type="InterPro" id="IPR002225">
    <property type="entry name" value="3Beta_OHSteriod_DH/Estase"/>
</dbReference>
<sequence length="487" mass="54881">MVQLSENEGIEGHTFVVTGGAGYVGSLLCLELVRRGAAEVRSFDCCKSRERLALLQEHGVKCIVGDVRRKADVEKALKNADCVFHMASFGMSGKEMLQSRHIDEVNVDGTCHILDSCAKCGVRRLVYTSTYNVVYGGQEIRNGTENLPYFPIEKHVDPYGRSKALAEQFVIRSSGRPLGNKKGKRLYTCALRPAAIYGPGEQRHFPRIIQMARLGLLKFRIGGPNILTDWVYGDNLVHAQLLASMALIDDLPGRSGIPPAAGQAYFISDGAPLNSFELIKPIVEGVGYTMPQRELSVKSAMTLAWGMYAFYGLLYPWLQKSWIPEPFILPAEVFKVGVTHYCSTWKARQEIGYTAIVDKKDALDRTVTYWKERHSQELDGPPLLSWIFLLGGMFLLFLCVYVPAPFMGPLEFIRWIGLFIFRSQETLRIILYLACLAHLLEGIYAWIVAMKADRKNARGWFWQTLALGYPSLQYLLKRAEKKKLHQK</sequence>
<dbReference type="Pfam" id="PF14934">
    <property type="entry name" value="TMEM254"/>
    <property type="match status" value="1"/>
</dbReference>
<accession>A9STX1</accession>
<keyword evidence="3" id="KW-0812">Transmembrane</keyword>
<dbReference type="GO" id="GO:0016616">
    <property type="term" value="F:oxidoreductase activity, acting on the CH-OH group of donors, NAD or NADP as acceptor"/>
    <property type="evidence" value="ECO:0000318"/>
    <property type="project" value="GO_Central"/>
</dbReference>
<keyword evidence="2" id="KW-0560">Oxidoreductase</keyword>
<dbReference type="SUPFAM" id="SSF51735">
    <property type="entry name" value="NAD(P)-binding Rossmann-fold domains"/>
    <property type="match status" value="1"/>
</dbReference>
<evidence type="ECO:0000256" key="1">
    <source>
        <dbReference type="ARBA" id="ARBA00009219"/>
    </source>
</evidence>
<dbReference type="AlphaFoldDB" id="A9STX1"/>
<comment type="similarity">
    <text evidence="1">Belongs to the 3-beta-HSD family.</text>
</comment>
<keyword evidence="3" id="KW-0472">Membrane</keyword>
<gene>
    <name evidence="6" type="primary">LOC112289943</name>
    <name evidence="5" type="ORF">PHYPA_016647</name>
</gene>
<dbReference type="Gramene" id="Pp3c12_23240V3.2">
    <property type="protein sequence ID" value="Pp3c12_23240V3.2"/>
    <property type="gene ID" value="Pp3c12_23240"/>
</dbReference>
<reference evidence="5 7" key="1">
    <citation type="journal article" date="2008" name="Science">
        <title>The Physcomitrella genome reveals evolutionary insights into the conquest of land by plants.</title>
        <authorList>
            <person name="Rensing S."/>
            <person name="Lang D."/>
            <person name="Zimmer A."/>
            <person name="Terry A."/>
            <person name="Salamov A."/>
            <person name="Shapiro H."/>
            <person name="Nishiyama T."/>
            <person name="Perroud P.-F."/>
            <person name="Lindquist E."/>
            <person name="Kamisugi Y."/>
            <person name="Tanahashi T."/>
            <person name="Sakakibara K."/>
            <person name="Fujita T."/>
            <person name="Oishi K."/>
            <person name="Shin-I T."/>
            <person name="Kuroki Y."/>
            <person name="Toyoda A."/>
            <person name="Suzuki Y."/>
            <person name="Hashimoto A."/>
            <person name="Yamaguchi K."/>
            <person name="Sugano A."/>
            <person name="Kohara Y."/>
            <person name="Fujiyama A."/>
            <person name="Anterola A."/>
            <person name="Aoki S."/>
            <person name="Ashton N."/>
            <person name="Barbazuk W.B."/>
            <person name="Barker E."/>
            <person name="Bennetzen J."/>
            <person name="Bezanilla M."/>
            <person name="Blankenship R."/>
            <person name="Cho S.H."/>
            <person name="Dutcher S."/>
            <person name="Estelle M."/>
            <person name="Fawcett J.A."/>
            <person name="Gundlach H."/>
            <person name="Hanada K."/>
            <person name="Heyl A."/>
            <person name="Hicks K.A."/>
            <person name="Hugh J."/>
            <person name="Lohr M."/>
            <person name="Mayer K."/>
            <person name="Melkozernov A."/>
            <person name="Murata T."/>
            <person name="Nelson D."/>
            <person name="Pils B."/>
            <person name="Prigge M."/>
            <person name="Reiss B."/>
            <person name="Renner T."/>
            <person name="Rombauts S."/>
            <person name="Rushton P."/>
            <person name="Sanderfoot A."/>
            <person name="Schween G."/>
            <person name="Shiu S.-H."/>
            <person name="Stueber K."/>
            <person name="Theodoulou F.L."/>
            <person name="Tu H."/>
            <person name="Van de Peer Y."/>
            <person name="Verrier P.J."/>
            <person name="Waters E."/>
            <person name="Wood A."/>
            <person name="Yang L."/>
            <person name="Cove D."/>
            <person name="Cuming A."/>
            <person name="Hasebe M."/>
            <person name="Lucas S."/>
            <person name="Mishler D.B."/>
            <person name="Reski R."/>
            <person name="Grigoriev I."/>
            <person name="Quatrano R.S."/>
            <person name="Boore J.L."/>
        </authorList>
    </citation>
    <scope>NUCLEOTIDE SEQUENCE [LARGE SCALE GENOMIC DNA]</scope>
    <source>
        <strain evidence="6 7">cv. Gransden 2004</strain>
    </source>
</reference>
<dbReference type="InterPro" id="IPR050177">
    <property type="entry name" value="Lipid_A_modif_metabolic_enz"/>
</dbReference>
<evidence type="ECO:0000313" key="5">
    <source>
        <dbReference type="EMBL" id="PNR44263.1"/>
    </source>
</evidence>